<organism evidence="3 4">
    <name type="scientific">Aphis glycines</name>
    <name type="common">Soybean aphid</name>
    <dbReference type="NCBI Taxonomy" id="307491"/>
    <lineage>
        <taxon>Eukaryota</taxon>
        <taxon>Metazoa</taxon>
        <taxon>Ecdysozoa</taxon>
        <taxon>Arthropoda</taxon>
        <taxon>Hexapoda</taxon>
        <taxon>Insecta</taxon>
        <taxon>Pterygota</taxon>
        <taxon>Neoptera</taxon>
        <taxon>Paraneoptera</taxon>
        <taxon>Hemiptera</taxon>
        <taxon>Sternorrhyncha</taxon>
        <taxon>Aphidomorpha</taxon>
        <taxon>Aphidoidea</taxon>
        <taxon>Aphididae</taxon>
        <taxon>Aphidini</taxon>
        <taxon>Aphis</taxon>
        <taxon>Aphis</taxon>
    </lineage>
</organism>
<keyword evidence="4" id="KW-1185">Reference proteome</keyword>
<feature type="region of interest" description="Disordered" evidence="1">
    <location>
        <begin position="421"/>
        <end position="443"/>
    </location>
</feature>
<dbReference type="OrthoDB" id="8196819at2759"/>
<gene>
    <name evidence="3" type="ORF">AGLY_014705</name>
</gene>
<sequence>MCLSWIQACTAIHLLWSVLYISVGAVQIVAGIFFLFTVPVLRIGSNIWTGSWNVFFGVGGAVFSCVGDWTTAKQRGLLCLTLSILIMNIVNLIILEIGEWRYLTPESVKHIMSKEGLETLVLYARYTTSISTLVAIIGAFFDSQITFCCMLRVDKTQQNAEPDNNSDVDYIMPRMRALSVYFSSAPLLLFSLISCIGFRFGVGEIGVRVAVEQHRQENVGQQLRPLLGVRGGRDGGSRRMSHVRVHGIAERARPPAAGRVTAPAAVCSRTVTLKRRAKPVTPVVIVEMDGTGGRPTQLMTSFSRTPSPVGLSESSSQDSVSTAAVAAVPIYECLEKLTEPSVYRSRLNTALSASIQEAMASGDRPPRSLSPRPPPAAEPVQYASLMEELQKTIGNRLSKHIESPEERFSAELDDALQDIQDLESPNGHSNDRTDDSSDSDAASMKTTKTVILNGKNADDLGYVSMRQDCAHLLSVYDQVECELPEELPEETNNNTIGLDVTVKTSSKGWKSLSTMLKRKHRAALTLIPEIEASIIKSECLAYLSDKELIERYDRNKMVHRVRRHNNYGDNGDGVLIGVCCIIRVCMSMVNILMSLWK</sequence>
<feature type="transmembrane region" description="Helical" evidence="2">
    <location>
        <begin position="50"/>
        <end position="70"/>
    </location>
</feature>
<keyword evidence="2" id="KW-0472">Membrane</keyword>
<proteinExistence type="predicted"/>
<feature type="transmembrane region" description="Helical" evidence="2">
    <location>
        <begin position="180"/>
        <end position="202"/>
    </location>
</feature>
<feature type="transmembrane region" description="Helical" evidence="2">
    <location>
        <begin position="77"/>
        <end position="100"/>
    </location>
</feature>
<feature type="transmembrane region" description="Helical" evidence="2">
    <location>
        <begin position="12"/>
        <end position="38"/>
    </location>
</feature>
<reference evidence="3 4" key="1">
    <citation type="submission" date="2019-08" db="EMBL/GenBank/DDBJ databases">
        <title>The genome of the soybean aphid Biotype 1, its phylome, world population structure and adaptation to the North American continent.</title>
        <authorList>
            <person name="Giordano R."/>
            <person name="Donthu R.K."/>
            <person name="Hernandez A.G."/>
            <person name="Wright C.L."/>
            <person name="Zimin A.V."/>
        </authorList>
    </citation>
    <scope>NUCLEOTIDE SEQUENCE [LARGE SCALE GENOMIC DNA]</scope>
    <source>
        <tissue evidence="3">Whole aphids</tissue>
    </source>
</reference>
<protein>
    <submittedName>
        <fullName evidence="3">Uncharacterized protein</fullName>
    </submittedName>
</protein>
<evidence type="ECO:0000256" key="2">
    <source>
        <dbReference type="SAM" id="Phobius"/>
    </source>
</evidence>
<keyword evidence="2" id="KW-1133">Transmembrane helix</keyword>
<evidence type="ECO:0000313" key="4">
    <source>
        <dbReference type="Proteomes" id="UP000475862"/>
    </source>
</evidence>
<feature type="region of interest" description="Disordered" evidence="1">
    <location>
        <begin position="356"/>
        <end position="378"/>
    </location>
</feature>
<feature type="transmembrane region" description="Helical" evidence="2">
    <location>
        <begin position="120"/>
        <end position="141"/>
    </location>
</feature>
<comment type="caution">
    <text evidence="3">The sequence shown here is derived from an EMBL/GenBank/DDBJ whole genome shotgun (WGS) entry which is preliminary data.</text>
</comment>
<dbReference type="Proteomes" id="UP000475862">
    <property type="component" value="Unassembled WGS sequence"/>
</dbReference>
<dbReference type="AlphaFoldDB" id="A0A6G0T2T4"/>
<name>A0A6G0T2T4_APHGL</name>
<evidence type="ECO:0000313" key="3">
    <source>
        <dbReference type="EMBL" id="KAE9524655.1"/>
    </source>
</evidence>
<evidence type="ECO:0000256" key="1">
    <source>
        <dbReference type="SAM" id="MobiDB-lite"/>
    </source>
</evidence>
<dbReference type="EMBL" id="VYZN01000065">
    <property type="protein sequence ID" value="KAE9524655.1"/>
    <property type="molecule type" value="Genomic_DNA"/>
</dbReference>
<keyword evidence="2" id="KW-0812">Transmembrane</keyword>
<accession>A0A6G0T2T4</accession>